<name>A0A914UJ66_9BILA</name>
<dbReference type="InterPro" id="IPR020894">
    <property type="entry name" value="Cadherin_CS"/>
</dbReference>
<dbReference type="GO" id="GO:0005509">
    <property type="term" value="F:calcium ion binding"/>
    <property type="evidence" value="ECO:0007669"/>
    <property type="project" value="UniProtKB-UniRule"/>
</dbReference>
<feature type="chain" id="PRO_5038114442" evidence="9">
    <location>
        <begin position="22"/>
        <end position="1314"/>
    </location>
</feature>
<dbReference type="GO" id="GO:0005912">
    <property type="term" value="C:adherens junction"/>
    <property type="evidence" value="ECO:0007669"/>
    <property type="project" value="TreeGrafter"/>
</dbReference>
<feature type="domain" description="Cadherin" evidence="10">
    <location>
        <begin position="587"/>
        <end position="700"/>
    </location>
</feature>
<proteinExistence type="predicted"/>
<evidence type="ECO:0000313" key="12">
    <source>
        <dbReference type="WBParaSite" id="PSAMB.scaffold1033size36900.g10424.t1"/>
    </source>
</evidence>
<dbReference type="SMART" id="SM00112">
    <property type="entry name" value="CA"/>
    <property type="match status" value="10"/>
</dbReference>
<evidence type="ECO:0000256" key="3">
    <source>
        <dbReference type="ARBA" id="ARBA00022737"/>
    </source>
</evidence>
<keyword evidence="11" id="KW-1185">Reference proteome</keyword>
<protein>
    <submittedName>
        <fullName evidence="12">Cadherin domain-containing protein</fullName>
    </submittedName>
</protein>
<dbReference type="GO" id="GO:0016477">
    <property type="term" value="P:cell migration"/>
    <property type="evidence" value="ECO:0007669"/>
    <property type="project" value="TreeGrafter"/>
</dbReference>
<feature type="region of interest" description="Disordered" evidence="8">
    <location>
        <begin position="1280"/>
        <end position="1303"/>
    </location>
</feature>
<evidence type="ECO:0000313" key="11">
    <source>
        <dbReference type="Proteomes" id="UP000887566"/>
    </source>
</evidence>
<dbReference type="GO" id="GO:0016339">
    <property type="term" value="P:calcium-dependent cell-cell adhesion via plasma membrane cell adhesion molecules"/>
    <property type="evidence" value="ECO:0007669"/>
    <property type="project" value="TreeGrafter"/>
</dbReference>
<evidence type="ECO:0000256" key="5">
    <source>
        <dbReference type="ARBA" id="ARBA00022989"/>
    </source>
</evidence>
<keyword evidence="9" id="KW-0732">Signal</keyword>
<dbReference type="GO" id="GO:0007411">
    <property type="term" value="P:axon guidance"/>
    <property type="evidence" value="ECO:0007669"/>
    <property type="project" value="UniProtKB-ARBA"/>
</dbReference>
<dbReference type="CDD" id="cd11304">
    <property type="entry name" value="Cadherin_repeat"/>
    <property type="match status" value="9"/>
</dbReference>
<dbReference type="GO" id="GO:0044331">
    <property type="term" value="P:cell-cell adhesion mediated by cadherin"/>
    <property type="evidence" value="ECO:0007669"/>
    <property type="project" value="TreeGrafter"/>
</dbReference>
<comment type="subcellular location">
    <subcellularLocation>
        <location evidence="1">Membrane</location>
    </subcellularLocation>
</comment>
<dbReference type="Gene3D" id="2.60.40.60">
    <property type="entry name" value="Cadherins"/>
    <property type="match status" value="10"/>
</dbReference>
<accession>A0A914UJ66</accession>
<keyword evidence="3" id="KW-0677">Repeat</keyword>
<dbReference type="PRINTS" id="PR00205">
    <property type="entry name" value="CADHERIN"/>
</dbReference>
<dbReference type="GO" id="GO:0007156">
    <property type="term" value="P:homophilic cell adhesion via plasma membrane adhesion molecules"/>
    <property type="evidence" value="ECO:0007669"/>
    <property type="project" value="InterPro"/>
</dbReference>
<feature type="domain" description="Cadherin" evidence="10">
    <location>
        <begin position="484"/>
        <end position="586"/>
    </location>
</feature>
<dbReference type="InterPro" id="IPR015919">
    <property type="entry name" value="Cadherin-like_sf"/>
</dbReference>
<keyword evidence="5" id="KW-1133">Transmembrane helix</keyword>
<evidence type="ECO:0000256" key="1">
    <source>
        <dbReference type="ARBA" id="ARBA00004370"/>
    </source>
</evidence>
<dbReference type="Proteomes" id="UP000887566">
    <property type="component" value="Unplaced"/>
</dbReference>
<feature type="domain" description="Cadherin" evidence="10">
    <location>
        <begin position="28"/>
        <end position="136"/>
    </location>
</feature>
<dbReference type="PANTHER" id="PTHR24027">
    <property type="entry name" value="CADHERIN-23"/>
    <property type="match status" value="1"/>
</dbReference>
<dbReference type="GO" id="GO:0034332">
    <property type="term" value="P:adherens junction organization"/>
    <property type="evidence" value="ECO:0007669"/>
    <property type="project" value="TreeGrafter"/>
</dbReference>
<feature type="domain" description="Cadherin" evidence="10">
    <location>
        <begin position="701"/>
        <end position="807"/>
    </location>
</feature>
<dbReference type="SUPFAM" id="SSF49313">
    <property type="entry name" value="Cadherin-like"/>
    <property type="match status" value="9"/>
</dbReference>
<evidence type="ECO:0000256" key="9">
    <source>
        <dbReference type="SAM" id="SignalP"/>
    </source>
</evidence>
<evidence type="ECO:0000256" key="6">
    <source>
        <dbReference type="ARBA" id="ARBA00023136"/>
    </source>
</evidence>
<dbReference type="InterPro" id="IPR002126">
    <property type="entry name" value="Cadherin-like_dom"/>
</dbReference>
<dbReference type="GO" id="GO:0008013">
    <property type="term" value="F:beta-catenin binding"/>
    <property type="evidence" value="ECO:0007669"/>
    <property type="project" value="TreeGrafter"/>
</dbReference>
<reference evidence="12" key="1">
    <citation type="submission" date="2022-11" db="UniProtKB">
        <authorList>
            <consortium name="WormBaseParasite"/>
        </authorList>
    </citation>
    <scope>IDENTIFICATION</scope>
</reference>
<keyword evidence="6" id="KW-0472">Membrane</keyword>
<feature type="domain" description="Cadherin" evidence="10">
    <location>
        <begin position="1046"/>
        <end position="1146"/>
    </location>
</feature>
<feature type="domain" description="Cadherin" evidence="10">
    <location>
        <begin position="137"/>
        <end position="252"/>
    </location>
</feature>
<sequence>MVIFVSLALWSAITTFHLSWAYSPLRLSVDPSFLQVKEDWKVATPLEVSICASDAHNQSSLTISNGDPIGYFRLKTFNTSCWSLSLKRELDADQQNAQGTRGQTFSLTFQLSAGRQQSKGNLVIQVIDINDNAPRFVDTPGDVSISETAAPGTLIATLTTFDPDIGVGGINTFRLEDNPERKFRLGSGDGACSNSKCTIQLFLDGTLDYATRNTYKLVIVAVDGAGRTLRVNPTKFTLVVNVIDVQNSPPRFITDGRPQKVPENVALGTQVFQVLAQDGDTGADRQNAIRYRVVGEKRFFDIHAESGWVFVIKPLDRESAFLGELNGAVNLTIEAEEATGSADEKPLTSRLDITVLITDVDDESPQCNQSSYTVQVAENSAAHQPAAVVDAADILAFDLDQASFSVSLSGKDAVWFEVYPKSVTKESTIQLRVSDGDGLDYEQSPTLNFDIILTPTTENAKIKSGRCAIKVNILDVNDNAPQFNQSELVGSVLENEPEGTIVMNVTATDADSDRFGPILYTITGSGAGNFKVGNDGSIATTRPLDREKTAQYQLTLTAIDSAGKGNRETIPLTISVDDVNDNAPLFDQAVYTAYLLEGASTFMQYPKGYSVKATDLDESETENARVSYYFVNDTSLASVNFSIDSTTGIIQPIGNVDLESMVGNVVNLTIGARDHGDPSQSSTAILIVYVNDTNDNSPVFDQSSYNVTIDEDIKPLTAILNVTASDADRSERNRLLTYRIDDAQDRFIIDSRTGVLSVGKRSSLDLPANPVQYELRVIVVDNGSPQKSATATVFINVNDINDKPPKFSEPIYYARVSEKATAFTSLLNLTANDPDETAIMHYNISGFSSAKTVDGRNVDDSADPYDYARRFAIRPHNGELFLRDTVDRERLESVVIHITAMDINGEVNTPQTGDTHNSYLLLFVPGTTTKLTLSENDVAGAQVAVFSATDRDESDGGNGKIRYFIVNGNSTVAGKPMFALDPESGTLSLVDDLRGRYGLYDVVIEARDSGIPQSLSANLSILIAVRDFNDHRPTIYNPAHQSIHLVNENTERGNSSIVQVKAMDLDEGDNAQLQYSFKNTAANEDWRYFLIDESTGYVWANVTFDYETKSRYVLIVAACDQGKPPQCSEVEFTVAVQDENDECPYFDLDSKYVHHLTIPENQPVTAESGVPVGQFPAALDDDGGEDNRQTCYRIEQTSTGRTGPFFLKSADSRVLMTNEGSNPVWMSAYETYGVGRDNYGLDFDLRSENSLDRNALAKSGTPRSSSSAFVGGKNHFGAMRFNGDVRRPSSTPRMAEPEPDYPRELLAALESTEL</sequence>
<keyword evidence="4 7" id="KW-0106">Calcium</keyword>
<dbReference type="Pfam" id="PF00028">
    <property type="entry name" value="Cadherin"/>
    <property type="match status" value="7"/>
</dbReference>
<evidence type="ECO:0000256" key="7">
    <source>
        <dbReference type="PROSITE-ProRule" id="PRU00043"/>
    </source>
</evidence>
<evidence type="ECO:0000256" key="2">
    <source>
        <dbReference type="ARBA" id="ARBA00022692"/>
    </source>
</evidence>
<organism evidence="11 12">
    <name type="scientific">Plectus sambesii</name>
    <dbReference type="NCBI Taxonomy" id="2011161"/>
    <lineage>
        <taxon>Eukaryota</taxon>
        <taxon>Metazoa</taxon>
        <taxon>Ecdysozoa</taxon>
        <taxon>Nematoda</taxon>
        <taxon>Chromadorea</taxon>
        <taxon>Plectida</taxon>
        <taxon>Plectina</taxon>
        <taxon>Plectoidea</taxon>
        <taxon>Plectidae</taxon>
        <taxon>Plectus</taxon>
    </lineage>
</organism>
<dbReference type="PANTHER" id="PTHR24027:SF438">
    <property type="entry name" value="CADHERIN 23"/>
    <property type="match status" value="1"/>
</dbReference>
<evidence type="ECO:0000256" key="4">
    <source>
        <dbReference type="ARBA" id="ARBA00022837"/>
    </source>
</evidence>
<dbReference type="GO" id="GO:0007043">
    <property type="term" value="P:cell-cell junction assembly"/>
    <property type="evidence" value="ECO:0007669"/>
    <property type="project" value="TreeGrafter"/>
</dbReference>
<feature type="domain" description="Cadherin" evidence="10">
    <location>
        <begin position="368"/>
        <end position="483"/>
    </location>
</feature>
<feature type="domain" description="Cadherin" evidence="10">
    <location>
        <begin position="808"/>
        <end position="902"/>
    </location>
</feature>
<feature type="signal peptide" evidence="9">
    <location>
        <begin position="1"/>
        <end position="21"/>
    </location>
</feature>
<dbReference type="FunFam" id="2.60.40.60:FF:000020">
    <property type="entry name" value="Dachsous cadherin-related 1b"/>
    <property type="match status" value="3"/>
</dbReference>
<feature type="domain" description="Cadherin" evidence="10">
    <location>
        <begin position="925"/>
        <end position="1035"/>
    </location>
</feature>
<dbReference type="GO" id="GO:0016342">
    <property type="term" value="C:catenin complex"/>
    <property type="evidence" value="ECO:0007669"/>
    <property type="project" value="TreeGrafter"/>
</dbReference>
<dbReference type="WBParaSite" id="PSAMB.scaffold1033size36900.g10424.t1">
    <property type="protein sequence ID" value="PSAMB.scaffold1033size36900.g10424.t1"/>
    <property type="gene ID" value="PSAMB.scaffold1033size36900.g10424"/>
</dbReference>
<dbReference type="PROSITE" id="PS50268">
    <property type="entry name" value="CADHERIN_2"/>
    <property type="match status" value="10"/>
</dbReference>
<feature type="domain" description="Cadherin" evidence="10">
    <location>
        <begin position="261"/>
        <end position="367"/>
    </location>
</feature>
<dbReference type="GO" id="GO:0045296">
    <property type="term" value="F:cadherin binding"/>
    <property type="evidence" value="ECO:0007669"/>
    <property type="project" value="TreeGrafter"/>
</dbReference>
<dbReference type="PROSITE" id="PS00232">
    <property type="entry name" value="CADHERIN_1"/>
    <property type="match status" value="4"/>
</dbReference>
<keyword evidence="2" id="KW-0812">Transmembrane</keyword>
<evidence type="ECO:0000259" key="10">
    <source>
        <dbReference type="PROSITE" id="PS50268"/>
    </source>
</evidence>
<dbReference type="InterPro" id="IPR039808">
    <property type="entry name" value="Cadherin"/>
</dbReference>
<evidence type="ECO:0000256" key="8">
    <source>
        <dbReference type="SAM" id="MobiDB-lite"/>
    </source>
</evidence>